<dbReference type="GO" id="GO:0043138">
    <property type="term" value="F:3'-5' DNA helicase activity"/>
    <property type="evidence" value="ECO:0007669"/>
    <property type="project" value="UniProtKB-EC"/>
</dbReference>
<dbReference type="PANTHER" id="PTHR47835">
    <property type="entry name" value="HFM1, ATP DEPENDENT DNA HELICASE HOMOLOG"/>
    <property type="match status" value="1"/>
</dbReference>
<dbReference type="Gene3D" id="3.40.50.300">
    <property type="entry name" value="P-loop containing nucleotide triphosphate hydrolases"/>
    <property type="match status" value="1"/>
</dbReference>
<dbReference type="GO" id="GO:0003676">
    <property type="term" value="F:nucleic acid binding"/>
    <property type="evidence" value="ECO:0007669"/>
    <property type="project" value="InterPro"/>
</dbReference>
<accession>A0A9D3UE29</accession>
<reference evidence="2 3" key="1">
    <citation type="journal article" date="2021" name="Plant Biotechnol. J.">
        <title>Multi-omics assisted identification of the key and species-specific regulatory components of drought-tolerant mechanisms in Gossypium stocksii.</title>
        <authorList>
            <person name="Yu D."/>
            <person name="Ke L."/>
            <person name="Zhang D."/>
            <person name="Wu Y."/>
            <person name="Sun Y."/>
            <person name="Mei J."/>
            <person name="Sun J."/>
            <person name="Sun Y."/>
        </authorList>
    </citation>
    <scope>NUCLEOTIDE SEQUENCE [LARGE SCALE GENOMIC DNA]</scope>
    <source>
        <strain evidence="3">cv. E1</strain>
        <tissue evidence="2">Leaf</tissue>
    </source>
</reference>
<dbReference type="AlphaFoldDB" id="A0A9D3UE29"/>
<name>A0A9D3UE29_9ROSI</name>
<dbReference type="InterPro" id="IPR027417">
    <property type="entry name" value="P-loop_NTPase"/>
</dbReference>
<dbReference type="SUPFAM" id="SSF52540">
    <property type="entry name" value="P-loop containing nucleoside triphosphate hydrolases"/>
    <property type="match status" value="1"/>
</dbReference>
<dbReference type="PROSITE" id="PS51192">
    <property type="entry name" value="HELICASE_ATP_BIND_1"/>
    <property type="match status" value="1"/>
</dbReference>
<dbReference type="SMART" id="SM00487">
    <property type="entry name" value="DEXDc"/>
    <property type="match status" value="1"/>
</dbReference>
<dbReference type="Proteomes" id="UP000828251">
    <property type="component" value="Unassembled WGS sequence"/>
</dbReference>
<evidence type="ECO:0000313" key="2">
    <source>
        <dbReference type="EMBL" id="KAH1038633.1"/>
    </source>
</evidence>
<keyword evidence="3" id="KW-1185">Reference proteome</keyword>
<dbReference type="CDD" id="cd18023">
    <property type="entry name" value="DEXHc_HFM1"/>
    <property type="match status" value="1"/>
</dbReference>
<dbReference type="Pfam" id="PF00270">
    <property type="entry name" value="DEAD"/>
    <property type="match status" value="1"/>
</dbReference>
<protein>
    <recommendedName>
        <fullName evidence="1">Helicase ATP-binding domain-containing protein</fullName>
    </recommendedName>
</protein>
<dbReference type="InterPro" id="IPR014001">
    <property type="entry name" value="Helicase_ATP-bd"/>
</dbReference>
<dbReference type="PANTHER" id="PTHR47835:SF3">
    <property type="entry name" value="HELICASE FOR MEIOSIS 1"/>
    <property type="match status" value="1"/>
</dbReference>
<evidence type="ECO:0000313" key="3">
    <source>
        <dbReference type="Proteomes" id="UP000828251"/>
    </source>
</evidence>
<organism evidence="2 3">
    <name type="scientific">Gossypium stocksii</name>
    <dbReference type="NCBI Taxonomy" id="47602"/>
    <lineage>
        <taxon>Eukaryota</taxon>
        <taxon>Viridiplantae</taxon>
        <taxon>Streptophyta</taxon>
        <taxon>Embryophyta</taxon>
        <taxon>Tracheophyta</taxon>
        <taxon>Spermatophyta</taxon>
        <taxon>Magnoliopsida</taxon>
        <taxon>eudicotyledons</taxon>
        <taxon>Gunneridae</taxon>
        <taxon>Pentapetalae</taxon>
        <taxon>rosids</taxon>
        <taxon>malvids</taxon>
        <taxon>Malvales</taxon>
        <taxon>Malvaceae</taxon>
        <taxon>Malvoideae</taxon>
        <taxon>Gossypium</taxon>
    </lineage>
</organism>
<feature type="domain" description="Helicase ATP-binding" evidence="1">
    <location>
        <begin position="34"/>
        <end position="229"/>
    </location>
</feature>
<gene>
    <name evidence="2" type="ORF">J1N35_040376</name>
</gene>
<comment type="caution">
    <text evidence="2">The sequence shown here is derived from an EMBL/GenBank/DDBJ whole genome shotgun (WGS) entry which is preliminary data.</text>
</comment>
<dbReference type="OrthoDB" id="1718232at2759"/>
<dbReference type="GO" id="GO:0005524">
    <property type="term" value="F:ATP binding"/>
    <property type="evidence" value="ECO:0007669"/>
    <property type="project" value="InterPro"/>
</dbReference>
<evidence type="ECO:0000259" key="1">
    <source>
        <dbReference type="PROSITE" id="PS51192"/>
    </source>
</evidence>
<dbReference type="GO" id="GO:0016787">
    <property type="term" value="F:hydrolase activity"/>
    <property type="evidence" value="ECO:0007669"/>
    <property type="project" value="UniProtKB-KW"/>
</dbReference>
<sequence length="278" mass="31478">MDSYSLKSVLDLPEPFRSIFNFRYFNSLQSECFPVCFLSDVNMVISAPTGSGKTVLFELCILRLLSRFISGDGRFVHIKGTLKTIYIAPSKALVQEKLRDWTQKFGSLGISCLELTGDNDSYSTRNIQEADIILTTPEKFDAVTRYRIKDGGLSFFSDISLLLIDEVHLLNDLRGATLEAIVSRIKMLARYPEMKSSALASVRFLAVSATIPNTEDLAEWLEVPVQGIKRFGEEVRPVKLTTKVFGYASAKNDFLFEKRLQNYIFVFKRKICSSFLLN</sequence>
<dbReference type="InterPro" id="IPR052247">
    <property type="entry name" value="Meiotic_Crossover_Helicase"/>
</dbReference>
<dbReference type="InterPro" id="IPR011545">
    <property type="entry name" value="DEAD/DEAH_box_helicase_dom"/>
</dbReference>
<proteinExistence type="predicted"/>
<dbReference type="EMBL" id="JAIQCV010000012">
    <property type="protein sequence ID" value="KAH1038633.1"/>
    <property type="molecule type" value="Genomic_DNA"/>
</dbReference>